<evidence type="ECO:0000313" key="1">
    <source>
        <dbReference type="EMBL" id="KMZ65447.1"/>
    </source>
</evidence>
<dbReference type="PANTHER" id="PTHR36372">
    <property type="entry name" value="EXPRESSED PROTEIN"/>
    <property type="match status" value="1"/>
</dbReference>
<dbReference type="AlphaFoldDB" id="A0A0K9PB20"/>
<gene>
    <name evidence="1" type="ORF">ZOSMA_31G00330</name>
</gene>
<evidence type="ECO:0000313" key="2">
    <source>
        <dbReference type="Proteomes" id="UP000036987"/>
    </source>
</evidence>
<sequence>MEVFGNSVVIAEPTNVIFLSTILNGEKASLPIHRCDKNCKNELIFGNMFCCKQTGITHICDKNCDQRILYDNHSSLCRVSGQVIPLSQVEEQVVRGVRRKFEGDSNSEGRSCAFKRSKRDAHLHPSPSHFERSFRAVSPICTPIGDGMDMS</sequence>
<accession>A0A0K9PB20</accession>
<protein>
    <submittedName>
        <fullName evidence="1">Uncharacterized protein</fullName>
    </submittedName>
</protein>
<comment type="caution">
    <text evidence="1">The sequence shown here is derived from an EMBL/GenBank/DDBJ whole genome shotgun (WGS) entry which is preliminary data.</text>
</comment>
<proteinExistence type="predicted"/>
<keyword evidence="2" id="KW-1185">Reference proteome</keyword>
<dbReference type="OrthoDB" id="1839884at2759"/>
<reference evidence="2" key="1">
    <citation type="journal article" date="2016" name="Nature">
        <title>The genome of the seagrass Zostera marina reveals angiosperm adaptation to the sea.</title>
        <authorList>
            <person name="Olsen J.L."/>
            <person name="Rouze P."/>
            <person name="Verhelst B."/>
            <person name="Lin Y.-C."/>
            <person name="Bayer T."/>
            <person name="Collen J."/>
            <person name="Dattolo E."/>
            <person name="De Paoli E."/>
            <person name="Dittami S."/>
            <person name="Maumus F."/>
            <person name="Michel G."/>
            <person name="Kersting A."/>
            <person name="Lauritano C."/>
            <person name="Lohaus R."/>
            <person name="Toepel M."/>
            <person name="Tonon T."/>
            <person name="Vanneste K."/>
            <person name="Amirebrahimi M."/>
            <person name="Brakel J."/>
            <person name="Bostroem C."/>
            <person name="Chovatia M."/>
            <person name="Grimwood J."/>
            <person name="Jenkins J.W."/>
            <person name="Jueterbock A."/>
            <person name="Mraz A."/>
            <person name="Stam W.T."/>
            <person name="Tice H."/>
            <person name="Bornberg-Bauer E."/>
            <person name="Green P.J."/>
            <person name="Pearson G.A."/>
            <person name="Procaccini G."/>
            <person name="Duarte C.M."/>
            <person name="Schmutz J."/>
            <person name="Reusch T.B.H."/>
            <person name="Van de Peer Y."/>
        </authorList>
    </citation>
    <scope>NUCLEOTIDE SEQUENCE [LARGE SCALE GENOMIC DNA]</scope>
    <source>
        <strain evidence="2">cv. Finnish</strain>
    </source>
</reference>
<dbReference type="EMBL" id="LFYR01001032">
    <property type="protein sequence ID" value="KMZ65447.1"/>
    <property type="molecule type" value="Genomic_DNA"/>
</dbReference>
<name>A0A0K9PB20_ZOSMR</name>
<dbReference type="Proteomes" id="UP000036987">
    <property type="component" value="Unassembled WGS sequence"/>
</dbReference>
<dbReference type="OMA" id="CHRCNWK"/>
<organism evidence="1 2">
    <name type="scientific">Zostera marina</name>
    <name type="common">Eelgrass</name>
    <dbReference type="NCBI Taxonomy" id="29655"/>
    <lineage>
        <taxon>Eukaryota</taxon>
        <taxon>Viridiplantae</taxon>
        <taxon>Streptophyta</taxon>
        <taxon>Embryophyta</taxon>
        <taxon>Tracheophyta</taxon>
        <taxon>Spermatophyta</taxon>
        <taxon>Magnoliopsida</taxon>
        <taxon>Liliopsida</taxon>
        <taxon>Zosteraceae</taxon>
        <taxon>Zostera</taxon>
    </lineage>
</organism>